<accession>A0A4E0RM15</accession>
<feature type="region of interest" description="Disordered" evidence="9">
    <location>
        <begin position="367"/>
        <end position="401"/>
    </location>
</feature>
<dbReference type="GO" id="GO:0005634">
    <property type="term" value="C:nucleus"/>
    <property type="evidence" value="ECO:0007669"/>
    <property type="project" value="TreeGrafter"/>
</dbReference>
<feature type="domain" description="Nuclear receptor" evidence="10">
    <location>
        <begin position="848"/>
        <end position="894"/>
    </location>
</feature>
<feature type="compositionally biased region" description="Polar residues" evidence="9">
    <location>
        <begin position="251"/>
        <end position="261"/>
    </location>
</feature>
<feature type="region of interest" description="Disordered" evidence="9">
    <location>
        <begin position="251"/>
        <end position="299"/>
    </location>
</feature>
<protein>
    <submittedName>
        <fullName evidence="11">NURR1</fullName>
    </submittedName>
</protein>
<dbReference type="SUPFAM" id="SSF48508">
    <property type="entry name" value="Nuclear receptor ligand-binding domain"/>
    <property type="match status" value="1"/>
</dbReference>
<keyword evidence="12" id="KW-1185">Reference proteome</keyword>
<keyword evidence="8" id="KW-0539">Nucleus</keyword>
<feature type="compositionally biased region" description="Low complexity" evidence="9">
    <location>
        <begin position="799"/>
        <end position="826"/>
    </location>
</feature>
<sequence>MDPLQLPRPPLSCSMLVPDPFLSKGYDESTEGSHANHERFCSRPFWSTTSNDLDAFSHSGKFELNGMHLCSAADNNFCGSSHDMFEKTSSNHGDILPRNQLQHSNHSQLPSPTPSPGSGVLARTVHYMDGCLSTDSCSSSYPTGNELDSGYRNTDLTKTSSAIWSSTLSQVAAVAAAAMVCASVGEDRESGAAESLYSLKDPGVSFGLTDRLSIPSDYPNQEVFGQFWKEPVRISSPIEEATAHTTIHYKSNTNHDTQPVSVTDCRNVRPDNGRDKPKGLMTTRFSGKDTSHPDPVDATHNKNSCSAHCERLNNMKSFGSDLIRPSANFLLASNTGCHSMFDLSLDQLHAADNELIIHSINKKMDSESGTVTSLDHPHEENVHSDRYVSRSSESSAPSLKTEHDFNLSGLHLRASKDYTGPFNRAYSGTVTDSTDHTMLSSQYNSLDSKRSMDLSSSYYTDPYTTQFDNNLTGTSNTGVQPMDFNSATEWILQNARCSSLIPPTDGVFREGVFMKESLELDSNPLLTDVKHRMSSLSGSPLATQNINQSTRNTQYDSGFYLGSTSTPQSRGLPRETTPSCAAEILPSVSSYDGSLECFNFTQLSYLSASILPPNERSARNVELPYLAARQALFASYLNRNRHSGLPDLPQVPPHVSSESSYCQTDDGHNRIEFVPEKDYCQSPDHSSEHSIVRSSDLGDLPTPNLQHCDLSEVPHLRTYLNSGTEEKRISAYHHKSRFLSALCNYPDQGVPFASYHQLAPSLDSYPRYRDPTERGLERLSYDSALYQNRSSLSPNETRLMNSDSSPSASSIPNTSSPSLSNSKSLSYAGPQLSSVKQTELDFNQLCLRTIQKNAQYVCLQSKNCVVDKRRRNRCQYCRFQKCLKVGMVKEVVRRDSLKGRRGRLSSKARCQVNDHAYSSYGSGATHNSSADLMLTNTFSSGMGLRKPVADLIHMDHRYSDSMNMIGGQRVNSSNSSCTVSSTVTLLSMLTKAYDLVGPPSSVSAAATTTTTMLSSPISSNNSSSSSSSSKLDVDQIGVTTSSNSTGDADPERLGICTNLDDPRMKSTQFHLNRFCTNLKESMVEIRRYAEMVPGFMSLGTSDREVLLKLHCLDLMTLRLALRCTEPKQEDRILSSRVSKSDIQNSGANLSYCADPVQINTNSPTRACSSSNSSTIISHVTTTTTTTTTSATAPPNLQVTKTNLSSRNPNANTNSVYPGAFVNLHTVTQAFTDGHSSAPLLTTVGNLTSEESYLPPGGGGGVTNVWSIKDNGTFIEPRPVPVQPTLLGPIPVYRLENGQIFQYDELYQAGVGGWARQLWETGMQIRTLIQGDWSAVAGLAALILVNYKSINYRTPLSKPSDVYSLHHRFVEMLKSHCCSTAQSSQSTTQSLNAGYLPRKSSRSPVDCSVLPIGSNRVDSTYFSRVFQQKYLIRSMTRTLLLLPLMQMIESKQLHDPWLKEIIDLMGNSE</sequence>
<feature type="region of interest" description="Disordered" evidence="9">
    <location>
        <begin position="790"/>
        <end position="826"/>
    </location>
</feature>
<keyword evidence="1" id="KW-0479">Metal-binding</keyword>
<evidence type="ECO:0000313" key="11">
    <source>
        <dbReference type="EMBL" id="THD27741.1"/>
    </source>
</evidence>
<dbReference type="PANTHER" id="PTHR24085">
    <property type="entry name" value="NUCLEAR HORMONE RECEPTOR"/>
    <property type="match status" value="1"/>
</dbReference>
<comment type="caution">
    <text evidence="11">The sequence shown here is derived from an EMBL/GenBank/DDBJ whole genome shotgun (WGS) entry which is preliminary data.</text>
</comment>
<dbReference type="InterPro" id="IPR001723">
    <property type="entry name" value="Nuclear_hrmn_rcpt"/>
</dbReference>
<dbReference type="GO" id="GO:0035259">
    <property type="term" value="F:nuclear glucocorticoid receptor binding"/>
    <property type="evidence" value="ECO:0007669"/>
    <property type="project" value="TreeGrafter"/>
</dbReference>
<dbReference type="GO" id="GO:0071376">
    <property type="term" value="P:cellular response to corticotropin-releasing hormone stimulus"/>
    <property type="evidence" value="ECO:0007669"/>
    <property type="project" value="TreeGrafter"/>
</dbReference>
<dbReference type="GO" id="GO:0008270">
    <property type="term" value="F:zinc ion binding"/>
    <property type="evidence" value="ECO:0007669"/>
    <property type="project" value="UniProtKB-KW"/>
</dbReference>
<dbReference type="InterPro" id="IPR035500">
    <property type="entry name" value="NHR-like_dom_sf"/>
</dbReference>
<evidence type="ECO:0000256" key="2">
    <source>
        <dbReference type="ARBA" id="ARBA00022771"/>
    </source>
</evidence>
<feature type="compositionally biased region" description="Basic and acidic residues" evidence="9">
    <location>
        <begin position="375"/>
        <end position="388"/>
    </location>
</feature>
<evidence type="ECO:0000256" key="3">
    <source>
        <dbReference type="ARBA" id="ARBA00022833"/>
    </source>
</evidence>
<evidence type="ECO:0000256" key="1">
    <source>
        <dbReference type="ARBA" id="ARBA00022723"/>
    </source>
</evidence>
<dbReference type="InterPro" id="IPR001628">
    <property type="entry name" value="Znf_hrmn_rcpt"/>
</dbReference>
<dbReference type="Gene3D" id="3.30.50.10">
    <property type="entry name" value="Erythroid Transcription Factor GATA-1, subunit A"/>
    <property type="match status" value="1"/>
</dbReference>
<feature type="compositionally biased region" description="Polar residues" evidence="9">
    <location>
        <begin position="1192"/>
        <end position="1208"/>
    </location>
</feature>
<dbReference type="PRINTS" id="PR00398">
    <property type="entry name" value="STRDHORMONER"/>
</dbReference>
<feature type="compositionally biased region" description="Low complexity" evidence="9">
    <location>
        <begin position="1013"/>
        <end position="1029"/>
    </location>
</feature>
<evidence type="ECO:0000256" key="7">
    <source>
        <dbReference type="ARBA" id="ARBA00023170"/>
    </source>
</evidence>
<feature type="compositionally biased region" description="Low complexity" evidence="9">
    <location>
        <begin position="389"/>
        <end position="398"/>
    </location>
</feature>
<keyword evidence="5" id="KW-0238">DNA-binding</keyword>
<keyword evidence="7" id="KW-0675">Receptor</keyword>
<dbReference type="SMART" id="SM00399">
    <property type="entry name" value="ZnF_C4"/>
    <property type="match status" value="1"/>
</dbReference>
<dbReference type="PANTHER" id="PTHR24085:SF4">
    <property type="entry name" value="NUCLEAR HORMONE RECEPTOR HR38-RELATED"/>
    <property type="match status" value="1"/>
</dbReference>
<feature type="compositionally biased region" description="Polar residues" evidence="9">
    <location>
        <begin position="1037"/>
        <end position="1046"/>
    </location>
</feature>
<feature type="region of interest" description="Disordered" evidence="9">
    <location>
        <begin position="1013"/>
        <end position="1049"/>
    </location>
</feature>
<dbReference type="Gene3D" id="1.10.565.10">
    <property type="entry name" value="Retinoid X Receptor"/>
    <property type="match status" value="2"/>
</dbReference>
<feature type="region of interest" description="Disordered" evidence="9">
    <location>
        <begin position="1185"/>
        <end position="1208"/>
    </location>
</feature>
<evidence type="ECO:0000256" key="9">
    <source>
        <dbReference type="SAM" id="MobiDB-lite"/>
    </source>
</evidence>
<feature type="region of interest" description="Disordered" evidence="9">
    <location>
        <begin position="644"/>
        <end position="666"/>
    </location>
</feature>
<evidence type="ECO:0000256" key="5">
    <source>
        <dbReference type="ARBA" id="ARBA00023125"/>
    </source>
</evidence>
<evidence type="ECO:0000256" key="6">
    <source>
        <dbReference type="ARBA" id="ARBA00023163"/>
    </source>
</evidence>
<dbReference type="PROSITE" id="PS51030">
    <property type="entry name" value="NUCLEAR_REC_DBD_2"/>
    <property type="match status" value="1"/>
</dbReference>
<evidence type="ECO:0000256" key="8">
    <source>
        <dbReference type="ARBA" id="ARBA00023242"/>
    </source>
</evidence>
<dbReference type="Proteomes" id="UP000230066">
    <property type="component" value="Unassembled WGS sequence"/>
</dbReference>
<dbReference type="GO" id="GO:0005667">
    <property type="term" value="C:transcription regulator complex"/>
    <property type="evidence" value="ECO:0007669"/>
    <property type="project" value="TreeGrafter"/>
</dbReference>
<dbReference type="SUPFAM" id="SSF57716">
    <property type="entry name" value="Glucocorticoid receptor-like (DNA-binding domain)"/>
    <property type="match status" value="1"/>
</dbReference>
<keyword evidence="3" id="KW-0862">Zinc</keyword>
<feature type="compositionally biased region" description="Basic and acidic residues" evidence="9">
    <location>
        <begin position="286"/>
        <end position="299"/>
    </location>
</feature>
<dbReference type="GO" id="GO:0000981">
    <property type="term" value="F:DNA-binding transcription factor activity, RNA polymerase II-specific"/>
    <property type="evidence" value="ECO:0007669"/>
    <property type="project" value="TreeGrafter"/>
</dbReference>
<reference evidence="11" key="1">
    <citation type="submission" date="2019-03" db="EMBL/GenBank/DDBJ databases">
        <title>Improved annotation for the trematode Fasciola hepatica.</title>
        <authorList>
            <person name="Choi Y.-J."/>
            <person name="Martin J."/>
            <person name="Mitreva M."/>
        </authorList>
    </citation>
    <scope>NUCLEOTIDE SEQUENCE [LARGE SCALE GENOMIC DNA]</scope>
</reference>
<keyword evidence="2" id="KW-0863">Zinc-finger</keyword>
<evidence type="ECO:0000256" key="4">
    <source>
        <dbReference type="ARBA" id="ARBA00023015"/>
    </source>
</evidence>
<feature type="region of interest" description="Disordered" evidence="9">
    <location>
        <begin position="88"/>
        <end position="118"/>
    </location>
</feature>
<organism evidence="11 12">
    <name type="scientific">Fasciola hepatica</name>
    <name type="common">Liver fluke</name>
    <dbReference type="NCBI Taxonomy" id="6192"/>
    <lineage>
        <taxon>Eukaryota</taxon>
        <taxon>Metazoa</taxon>
        <taxon>Spiralia</taxon>
        <taxon>Lophotrochozoa</taxon>
        <taxon>Platyhelminthes</taxon>
        <taxon>Trematoda</taxon>
        <taxon>Digenea</taxon>
        <taxon>Plagiorchiida</taxon>
        <taxon>Echinostomata</taxon>
        <taxon>Echinostomatoidea</taxon>
        <taxon>Fasciolidae</taxon>
        <taxon>Fasciola</taxon>
    </lineage>
</organism>
<dbReference type="Pfam" id="PF00105">
    <property type="entry name" value="zf-C4"/>
    <property type="match status" value="1"/>
</dbReference>
<keyword evidence="6" id="KW-0804">Transcription</keyword>
<proteinExistence type="predicted"/>
<evidence type="ECO:0000259" key="10">
    <source>
        <dbReference type="PROSITE" id="PS51030"/>
    </source>
</evidence>
<dbReference type="EMBL" id="JXXN02000337">
    <property type="protein sequence ID" value="THD27741.1"/>
    <property type="molecule type" value="Genomic_DNA"/>
</dbReference>
<evidence type="ECO:0000313" key="12">
    <source>
        <dbReference type="Proteomes" id="UP000230066"/>
    </source>
</evidence>
<feature type="compositionally biased region" description="Polar residues" evidence="9">
    <location>
        <begin position="99"/>
        <end position="110"/>
    </location>
</feature>
<keyword evidence="4" id="KW-0805">Transcription regulation</keyword>
<feature type="compositionally biased region" description="Basic and acidic residues" evidence="9">
    <location>
        <begin position="266"/>
        <end position="278"/>
    </location>
</feature>
<dbReference type="InterPro" id="IPR013088">
    <property type="entry name" value="Znf_NHR/GATA"/>
</dbReference>
<name>A0A4E0RM15_FASHE</name>
<dbReference type="GO" id="GO:0000978">
    <property type="term" value="F:RNA polymerase II cis-regulatory region sequence-specific DNA binding"/>
    <property type="evidence" value="ECO:0007669"/>
    <property type="project" value="TreeGrafter"/>
</dbReference>
<gene>
    <name evidence="11" type="ORF">D915_001374</name>
</gene>